<keyword evidence="2" id="KW-1185">Reference proteome</keyword>
<gene>
    <name evidence="1" type="ORF">HERILL_LOCUS1008</name>
</gene>
<dbReference type="InParanoid" id="A0A7R8YM00"/>
<dbReference type="AlphaFoldDB" id="A0A7R8YM00"/>
<dbReference type="Proteomes" id="UP000594454">
    <property type="component" value="Chromosome 1"/>
</dbReference>
<reference evidence="1 2" key="1">
    <citation type="submission" date="2020-11" db="EMBL/GenBank/DDBJ databases">
        <authorList>
            <person name="Wallbank WR R."/>
            <person name="Pardo Diaz C."/>
            <person name="Kozak K."/>
            <person name="Martin S."/>
            <person name="Jiggins C."/>
            <person name="Moest M."/>
            <person name="Warren A I."/>
            <person name="Generalovic N T."/>
            <person name="Byers J.R.P. K."/>
            <person name="Montejo-Kovacevich G."/>
            <person name="Yen C E."/>
        </authorList>
    </citation>
    <scope>NUCLEOTIDE SEQUENCE [LARGE SCALE GENOMIC DNA]</scope>
</reference>
<protein>
    <submittedName>
        <fullName evidence="1">Uncharacterized protein</fullName>
    </submittedName>
</protein>
<proteinExistence type="predicted"/>
<evidence type="ECO:0000313" key="2">
    <source>
        <dbReference type="Proteomes" id="UP000594454"/>
    </source>
</evidence>
<name>A0A7R8YM00_HERIL</name>
<organism evidence="1 2">
    <name type="scientific">Hermetia illucens</name>
    <name type="common">Black soldier fly</name>
    <dbReference type="NCBI Taxonomy" id="343691"/>
    <lineage>
        <taxon>Eukaryota</taxon>
        <taxon>Metazoa</taxon>
        <taxon>Ecdysozoa</taxon>
        <taxon>Arthropoda</taxon>
        <taxon>Hexapoda</taxon>
        <taxon>Insecta</taxon>
        <taxon>Pterygota</taxon>
        <taxon>Neoptera</taxon>
        <taxon>Endopterygota</taxon>
        <taxon>Diptera</taxon>
        <taxon>Brachycera</taxon>
        <taxon>Stratiomyomorpha</taxon>
        <taxon>Stratiomyidae</taxon>
        <taxon>Hermetiinae</taxon>
        <taxon>Hermetia</taxon>
    </lineage>
</organism>
<sequence length="67" mass="7419">MFHTNNESENCTNQEIYCAVLKTIVLCRKSKGLLSMKLCFVTDILKRIASSQVAGLSWSKCASTDST</sequence>
<accession>A0A7R8YM00</accession>
<evidence type="ECO:0000313" key="1">
    <source>
        <dbReference type="EMBL" id="CAD7077686.1"/>
    </source>
</evidence>
<dbReference type="EMBL" id="LR899009">
    <property type="protein sequence ID" value="CAD7077686.1"/>
    <property type="molecule type" value="Genomic_DNA"/>
</dbReference>